<protein>
    <submittedName>
        <fullName evidence="2">Helix-turn-helix transcriptional regulator</fullName>
    </submittedName>
</protein>
<dbReference type="PROSITE" id="PS50943">
    <property type="entry name" value="HTH_CROC1"/>
    <property type="match status" value="1"/>
</dbReference>
<dbReference type="SUPFAM" id="SSF47413">
    <property type="entry name" value="lambda repressor-like DNA-binding domains"/>
    <property type="match status" value="1"/>
</dbReference>
<name>A0ABS2JVQ3_9GAMM</name>
<keyword evidence="3" id="KW-1185">Reference proteome</keyword>
<evidence type="ECO:0000313" key="3">
    <source>
        <dbReference type="Proteomes" id="UP001430065"/>
    </source>
</evidence>
<organism evidence="2 3">
    <name type="scientific">Dyella kyungheensis</name>
    <dbReference type="NCBI Taxonomy" id="1242174"/>
    <lineage>
        <taxon>Bacteria</taxon>
        <taxon>Pseudomonadati</taxon>
        <taxon>Pseudomonadota</taxon>
        <taxon>Gammaproteobacteria</taxon>
        <taxon>Lysobacterales</taxon>
        <taxon>Rhodanobacteraceae</taxon>
        <taxon>Dyella</taxon>
    </lineage>
</organism>
<dbReference type="RefSeq" id="WP_204636970.1">
    <property type="nucleotide sequence ID" value="NZ_JADIKC010000007.1"/>
</dbReference>
<proteinExistence type="predicted"/>
<reference evidence="2 3" key="1">
    <citation type="submission" date="2020-10" db="EMBL/GenBank/DDBJ databases">
        <title>Phylogeny of dyella-like bacteria.</title>
        <authorList>
            <person name="Fu J."/>
        </authorList>
    </citation>
    <scope>NUCLEOTIDE SEQUENCE [LARGE SCALE GENOMIC DNA]</scope>
    <source>
        <strain evidence="2 3">THG-B117</strain>
    </source>
</reference>
<dbReference type="InterPro" id="IPR010982">
    <property type="entry name" value="Lambda_DNA-bd_dom_sf"/>
</dbReference>
<dbReference type="EMBL" id="JADIKC010000007">
    <property type="protein sequence ID" value="MBM7122517.1"/>
    <property type="molecule type" value="Genomic_DNA"/>
</dbReference>
<dbReference type="SMART" id="SM00530">
    <property type="entry name" value="HTH_XRE"/>
    <property type="match status" value="1"/>
</dbReference>
<sequence>MAIELTKARFNLPTRKSVDTYAGFADRLNEACDLADIPSGRGRNKALSLRFDVSKEAVRQWFKGQAFPETARLAKVAEEFECSLDWLILGRLPSTGQVHEPGGAYKVLTEQERAVITAMRKLNARRRNALVQLLADSEG</sequence>
<comment type="caution">
    <text evidence="2">The sequence shown here is derived from an EMBL/GenBank/DDBJ whole genome shotgun (WGS) entry which is preliminary data.</text>
</comment>
<evidence type="ECO:0000259" key="1">
    <source>
        <dbReference type="PROSITE" id="PS50943"/>
    </source>
</evidence>
<feature type="domain" description="HTH cro/C1-type" evidence="1">
    <location>
        <begin position="45"/>
        <end position="87"/>
    </location>
</feature>
<dbReference type="Proteomes" id="UP001430065">
    <property type="component" value="Unassembled WGS sequence"/>
</dbReference>
<dbReference type="Gene3D" id="1.10.260.40">
    <property type="entry name" value="lambda repressor-like DNA-binding domains"/>
    <property type="match status" value="1"/>
</dbReference>
<evidence type="ECO:0000313" key="2">
    <source>
        <dbReference type="EMBL" id="MBM7122517.1"/>
    </source>
</evidence>
<accession>A0ABS2JVQ3</accession>
<gene>
    <name evidence="2" type="ORF">ISP20_15225</name>
</gene>
<dbReference type="InterPro" id="IPR001387">
    <property type="entry name" value="Cro/C1-type_HTH"/>
</dbReference>